<evidence type="ECO:0000313" key="1">
    <source>
        <dbReference type="Proteomes" id="UP000095287"/>
    </source>
</evidence>
<accession>A0A1I7Y7E6</accession>
<name>A0A1I7Y7E6_9BILA</name>
<dbReference type="WBParaSite" id="L893_g13383.t1">
    <property type="protein sequence ID" value="L893_g13383.t1"/>
    <property type="gene ID" value="L893_g13383"/>
</dbReference>
<sequence length="316" mass="35834">MLGHAECITSTRISIASFNPIPTFFQIAMDRVPIRFIQEVLRHLEDEEFTGIQFRGSNQGSRYPSTWGRVAQRKTTREEARLIVYLAPNKEAVFSVRSGTFFGDVGDPVAVEDLPKFDIKRIYIRKKNEHFAGGPAYHPLTKKTLQVLSGILRRGHPCRLGLYANFKGAPLVEQLCLAPSQIASIFMCSRLSPPMEVLTRSIMRGTLRSFESSCKIRITKKLFSLVLLFVASQKFKYLRLAPLSGAISREAYFTGVIDAIVRRESKHKFTFYLGESHQDIYERLKVKDMRVSLVLSPNCRKTDASISRNVDGFCSL</sequence>
<protein>
    <submittedName>
        <fullName evidence="2">Ribonucleoside-diphosphate reductase</fullName>
    </submittedName>
</protein>
<keyword evidence="1" id="KW-1185">Reference proteome</keyword>
<dbReference type="AlphaFoldDB" id="A0A1I7Y7E6"/>
<dbReference type="Proteomes" id="UP000095287">
    <property type="component" value="Unplaced"/>
</dbReference>
<reference evidence="2" key="1">
    <citation type="submission" date="2016-11" db="UniProtKB">
        <authorList>
            <consortium name="WormBaseParasite"/>
        </authorList>
    </citation>
    <scope>IDENTIFICATION</scope>
</reference>
<organism evidence="1 2">
    <name type="scientific">Steinernema glaseri</name>
    <dbReference type="NCBI Taxonomy" id="37863"/>
    <lineage>
        <taxon>Eukaryota</taxon>
        <taxon>Metazoa</taxon>
        <taxon>Ecdysozoa</taxon>
        <taxon>Nematoda</taxon>
        <taxon>Chromadorea</taxon>
        <taxon>Rhabditida</taxon>
        <taxon>Tylenchina</taxon>
        <taxon>Panagrolaimomorpha</taxon>
        <taxon>Strongyloidoidea</taxon>
        <taxon>Steinernematidae</taxon>
        <taxon>Steinernema</taxon>
    </lineage>
</organism>
<evidence type="ECO:0000313" key="2">
    <source>
        <dbReference type="WBParaSite" id="L893_g13383.t1"/>
    </source>
</evidence>
<proteinExistence type="predicted"/>